<dbReference type="Gene3D" id="3.30.43.10">
    <property type="entry name" value="Uridine Diphospho-n-acetylenolpyruvylglucosamine Reductase, domain 2"/>
    <property type="match status" value="1"/>
</dbReference>
<dbReference type="InterPro" id="IPR016169">
    <property type="entry name" value="FAD-bd_PCMH_sub2"/>
</dbReference>
<keyword evidence="2" id="KW-0274">FAD</keyword>
<dbReference type="GO" id="GO:0016491">
    <property type="term" value="F:oxidoreductase activity"/>
    <property type="evidence" value="ECO:0007669"/>
    <property type="project" value="UniProtKB-KW"/>
</dbReference>
<sequence>MIPAAFDYARPTSVDDAVGTLADGGEDAKILAGGQSLIPMLRLRLAAPTVVVDLGGVNDLRGVTDDGNHLVIGAMTTHDEIMNDPAVRSHAPLIAQATRTVADRQVRHMGTFGGSLAHADPAGDLPSVTMALDASFEIAGPSGRRSVPASEFFVDYLTTAMDPGEILVAVRVPKMSDSSGWGSHYEKLNRVAQAWALVGVAAMVQRDNGTMSDARVALTNMGPRPVRAHGVEEALRGAPATADAVGAAVAHAAENTEPADDVTASAEYRTHLASVLTGRAVRTAASI</sequence>
<dbReference type="SMART" id="SM01092">
    <property type="entry name" value="CO_deh_flav_C"/>
    <property type="match status" value="1"/>
</dbReference>
<dbReference type="OrthoDB" id="9793944at2"/>
<dbReference type="Pfam" id="PF00941">
    <property type="entry name" value="FAD_binding_5"/>
    <property type="match status" value="1"/>
</dbReference>
<dbReference type="Proteomes" id="UP000250462">
    <property type="component" value="Unassembled WGS sequence"/>
</dbReference>
<dbReference type="EMBL" id="QMIG01000033">
    <property type="protein sequence ID" value="RAW09940.1"/>
    <property type="molecule type" value="Genomic_DNA"/>
</dbReference>
<dbReference type="InterPro" id="IPR016167">
    <property type="entry name" value="FAD-bd_PCMH_sub1"/>
</dbReference>
<evidence type="ECO:0000256" key="1">
    <source>
        <dbReference type="ARBA" id="ARBA00022630"/>
    </source>
</evidence>
<gene>
    <name evidence="5" type="ORF">DPM12_19855</name>
</gene>
<accession>A0A329QC17</accession>
<dbReference type="AlphaFoldDB" id="A0A329QC17"/>
<dbReference type="RefSeq" id="WP_112260104.1">
    <property type="nucleotide sequence ID" value="NZ_QMIG01000033.1"/>
</dbReference>
<dbReference type="PANTHER" id="PTHR42659">
    <property type="entry name" value="XANTHINE DEHYDROGENASE SUBUNIT C-RELATED"/>
    <property type="match status" value="1"/>
</dbReference>
<dbReference type="FunFam" id="3.30.465.10:FF:000017">
    <property type="entry name" value="Xanthine dehydrogenase, FAD binding subunit"/>
    <property type="match status" value="1"/>
</dbReference>
<dbReference type="InterPro" id="IPR036683">
    <property type="entry name" value="CO_DH_flav_C_dom_sf"/>
</dbReference>
<keyword evidence="6" id="KW-1185">Reference proteome</keyword>
<feature type="domain" description="FAD-binding PCMH-type" evidence="4">
    <location>
        <begin position="1"/>
        <end position="177"/>
    </location>
</feature>
<protein>
    <submittedName>
        <fullName evidence="5">Xanthine dehydrogenase family protein subunit M</fullName>
    </submittedName>
</protein>
<dbReference type="InterPro" id="IPR005107">
    <property type="entry name" value="CO_DH_flav_C"/>
</dbReference>
<evidence type="ECO:0000313" key="5">
    <source>
        <dbReference type="EMBL" id="RAW09940.1"/>
    </source>
</evidence>
<dbReference type="Gene3D" id="3.30.390.50">
    <property type="entry name" value="CO dehydrogenase flavoprotein, C-terminal domain"/>
    <property type="match status" value="1"/>
</dbReference>
<evidence type="ECO:0000256" key="3">
    <source>
        <dbReference type="ARBA" id="ARBA00023002"/>
    </source>
</evidence>
<dbReference type="Gene3D" id="3.30.465.10">
    <property type="match status" value="1"/>
</dbReference>
<dbReference type="GO" id="GO:0071949">
    <property type="term" value="F:FAD binding"/>
    <property type="evidence" value="ECO:0007669"/>
    <property type="project" value="InterPro"/>
</dbReference>
<organism evidence="5 6">
    <name type="scientific">Phytoactinopolyspora halophila</name>
    <dbReference type="NCBI Taxonomy" id="1981511"/>
    <lineage>
        <taxon>Bacteria</taxon>
        <taxon>Bacillati</taxon>
        <taxon>Actinomycetota</taxon>
        <taxon>Actinomycetes</taxon>
        <taxon>Jiangellales</taxon>
        <taxon>Jiangellaceae</taxon>
        <taxon>Phytoactinopolyspora</taxon>
    </lineage>
</organism>
<dbReference type="SUPFAM" id="SSF55447">
    <property type="entry name" value="CO dehydrogenase flavoprotein C-terminal domain-like"/>
    <property type="match status" value="1"/>
</dbReference>
<keyword evidence="3" id="KW-0560">Oxidoreductase</keyword>
<dbReference type="PROSITE" id="PS51387">
    <property type="entry name" value="FAD_PCMH"/>
    <property type="match status" value="1"/>
</dbReference>
<name>A0A329QC17_9ACTN</name>
<comment type="caution">
    <text evidence="5">The sequence shown here is derived from an EMBL/GenBank/DDBJ whole genome shotgun (WGS) entry which is preliminary data.</text>
</comment>
<dbReference type="InterPro" id="IPR051312">
    <property type="entry name" value="Diverse_Substr_Oxidored"/>
</dbReference>
<dbReference type="InterPro" id="IPR016166">
    <property type="entry name" value="FAD-bd_PCMH"/>
</dbReference>
<evidence type="ECO:0000259" key="4">
    <source>
        <dbReference type="PROSITE" id="PS51387"/>
    </source>
</evidence>
<proteinExistence type="predicted"/>
<dbReference type="PANTHER" id="PTHR42659:SF2">
    <property type="entry name" value="XANTHINE DEHYDROGENASE SUBUNIT C-RELATED"/>
    <property type="match status" value="1"/>
</dbReference>
<dbReference type="InterPro" id="IPR036318">
    <property type="entry name" value="FAD-bd_PCMH-like_sf"/>
</dbReference>
<reference evidence="5 6" key="1">
    <citation type="submission" date="2018-06" db="EMBL/GenBank/DDBJ databases">
        <title>Phytoactinopolyspora halophila sp. nov., a novel halophilic actinomycete isolated from a saline soil in China.</title>
        <authorList>
            <person name="Tang S.-K."/>
        </authorList>
    </citation>
    <scope>NUCLEOTIDE SEQUENCE [LARGE SCALE GENOMIC DNA]</scope>
    <source>
        <strain evidence="5 6">YIM 96934</strain>
    </source>
</reference>
<keyword evidence="1" id="KW-0285">Flavoprotein</keyword>
<dbReference type="InterPro" id="IPR002346">
    <property type="entry name" value="Mopterin_DH_FAD-bd"/>
</dbReference>
<dbReference type="SUPFAM" id="SSF56176">
    <property type="entry name" value="FAD-binding/transporter-associated domain-like"/>
    <property type="match status" value="1"/>
</dbReference>
<dbReference type="Pfam" id="PF03450">
    <property type="entry name" value="CO_deh_flav_C"/>
    <property type="match status" value="1"/>
</dbReference>
<evidence type="ECO:0000256" key="2">
    <source>
        <dbReference type="ARBA" id="ARBA00022827"/>
    </source>
</evidence>
<evidence type="ECO:0000313" key="6">
    <source>
        <dbReference type="Proteomes" id="UP000250462"/>
    </source>
</evidence>